<proteinExistence type="predicted"/>
<reference evidence="2" key="1">
    <citation type="journal article" date="2020" name="Nat. Commun.">
        <title>Large-scale genome sequencing of mycorrhizal fungi provides insights into the early evolution of symbiotic traits.</title>
        <authorList>
            <person name="Miyauchi S."/>
            <person name="Kiss E."/>
            <person name="Kuo A."/>
            <person name="Drula E."/>
            <person name="Kohler A."/>
            <person name="Sanchez-Garcia M."/>
            <person name="Morin E."/>
            <person name="Andreopoulos B."/>
            <person name="Barry K.W."/>
            <person name="Bonito G."/>
            <person name="Buee M."/>
            <person name="Carver A."/>
            <person name="Chen C."/>
            <person name="Cichocki N."/>
            <person name="Clum A."/>
            <person name="Culley D."/>
            <person name="Crous P.W."/>
            <person name="Fauchery L."/>
            <person name="Girlanda M."/>
            <person name="Hayes R.D."/>
            <person name="Keri Z."/>
            <person name="LaButti K."/>
            <person name="Lipzen A."/>
            <person name="Lombard V."/>
            <person name="Magnuson J."/>
            <person name="Maillard F."/>
            <person name="Murat C."/>
            <person name="Nolan M."/>
            <person name="Ohm R.A."/>
            <person name="Pangilinan J."/>
            <person name="Pereira M.F."/>
            <person name="Perotto S."/>
            <person name="Peter M."/>
            <person name="Pfister S."/>
            <person name="Riley R."/>
            <person name="Sitrit Y."/>
            <person name="Stielow J.B."/>
            <person name="Szollosi G."/>
            <person name="Zifcakova L."/>
            <person name="Stursova M."/>
            <person name="Spatafora J.W."/>
            <person name="Tedersoo L."/>
            <person name="Vaario L.M."/>
            <person name="Yamada A."/>
            <person name="Yan M."/>
            <person name="Wang P."/>
            <person name="Xu J."/>
            <person name="Bruns T."/>
            <person name="Baldrian P."/>
            <person name="Vilgalys R."/>
            <person name="Dunand C."/>
            <person name="Henrissat B."/>
            <person name="Grigoriev I.V."/>
            <person name="Hibbett D."/>
            <person name="Nagy L.G."/>
            <person name="Martin F.M."/>
        </authorList>
    </citation>
    <scope>NUCLEOTIDE SEQUENCE</scope>
    <source>
        <strain evidence="2">UP504</strain>
    </source>
</reference>
<evidence type="ECO:0000256" key="1">
    <source>
        <dbReference type="SAM" id="MobiDB-lite"/>
    </source>
</evidence>
<gene>
    <name evidence="2" type="ORF">BS47DRAFT_119836</name>
</gene>
<feature type="compositionally biased region" description="Polar residues" evidence="1">
    <location>
        <begin position="51"/>
        <end position="62"/>
    </location>
</feature>
<dbReference type="AlphaFoldDB" id="A0A9P6B776"/>
<organism evidence="2 3">
    <name type="scientific">Hydnum rufescens UP504</name>
    <dbReference type="NCBI Taxonomy" id="1448309"/>
    <lineage>
        <taxon>Eukaryota</taxon>
        <taxon>Fungi</taxon>
        <taxon>Dikarya</taxon>
        <taxon>Basidiomycota</taxon>
        <taxon>Agaricomycotina</taxon>
        <taxon>Agaricomycetes</taxon>
        <taxon>Cantharellales</taxon>
        <taxon>Hydnaceae</taxon>
        <taxon>Hydnum</taxon>
    </lineage>
</organism>
<dbReference type="EMBL" id="MU128920">
    <property type="protein sequence ID" value="KAF9519003.1"/>
    <property type="molecule type" value="Genomic_DNA"/>
</dbReference>
<sequence length="277" mass="31102">MSNEPSENWDDDFLFQISDPTRTDRNLSYDNPETTNISRSTTHIMPHDSSENTTRSRFSINSAAWEDPEAGPSKPPPLHEHDTRPTPNLPPWSEATVPHMFANDEFSPSGGRDLDRTVTTRRKGKQTQFATASASSLANPSDKSWAEAPDDGMYDRDFEDEPVSTDNDNRALRSRPQAPVIASGHIGILGNSLLRLCNFQLHSLELAPTLPPIDQLPPQHLRFLPCKCPPRFLLILLSLVRVLRGHSSRRLRLLLSVPVGVYGKSRVLKMLTLMYSR</sequence>
<feature type="compositionally biased region" description="Acidic residues" evidence="1">
    <location>
        <begin position="148"/>
        <end position="163"/>
    </location>
</feature>
<feature type="compositionally biased region" description="Polar residues" evidence="1">
    <location>
        <begin position="28"/>
        <end position="43"/>
    </location>
</feature>
<protein>
    <submittedName>
        <fullName evidence="2">Uncharacterized protein</fullName>
    </submittedName>
</protein>
<accession>A0A9P6B776</accession>
<feature type="compositionally biased region" description="Polar residues" evidence="1">
    <location>
        <begin position="126"/>
        <end position="142"/>
    </location>
</feature>
<feature type="region of interest" description="Disordered" evidence="1">
    <location>
        <begin position="1"/>
        <end position="172"/>
    </location>
</feature>
<evidence type="ECO:0000313" key="3">
    <source>
        <dbReference type="Proteomes" id="UP000886523"/>
    </source>
</evidence>
<evidence type="ECO:0000313" key="2">
    <source>
        <dbReference type="EMBL" id="KAF9519003.1"/>
    </source>
</evidence>
<keyword evidence="3" id="KW-1185">Reference proteome</keyword>
<dbReference type="Proteomes" id="UP000886523">
    <property type="component" value="Unassembled WGS sequence"/>
</dbReference>
<comment type="caution">
    <text evidence="2">The sequence shown here is derived from an EMBL/GenBank/DDBJ whole genome shotgun (WGS) entry which is preliminary data.</text>
</comment>
<name>A0A9P6B776_9AGAM</name>